<keyword evidence="5 7" id="KW-1133">Transmembrane helix</keyword>
<dbReference type="Pfam" id="PF06808">
    <property type="entry name" value="DctM"/>
    <property type="match status" value="1"/>
</dbReference>
<accession>A0A1H4KE06</accession>
<sequence>MMELLPVFMFVCLFVLIFCGVQVAFALMVSGFVFGLIEFDFNLRPILFQFTQKIDETASNFVLAAVPLFVFMGAVLERSGIAEQLFRAVQLWTGRLPGGLAVGTILMSIIFAASTGVVGATEAVIGLLAIPPMLRQGYDKSLISGTICAGGSLGTIIPPSVVVIILGPVADVSIGDLMVGMIVPGSILALLYLVYVVGLAVVQPHKAPRPDPSFTDSMPLIEKLSITLKALIPPLLMICAVLGTIIAGVAAPTEAAAIGAVAAVVLAGFYRTLSLTMLKDAGWRTLIVTAMIMFVLLGGSMFTVAFGSVGGITQLRSVLGDLDVSPAVMLAIFLGIVFVAGFFLEWISIILIFIPIFMPFVRDAGFDPVWFCMLILLMVQTSYLTPPLAPAIFYLRGIAPPEMTLTDMYRGVVPFLVLQAICLAIMAAFPGLATWLPDVLLGF</sequence>
<dbReference type="EMBL" id="FNSL01000001">
    <property type="protein sequence ID" value="SEB56779.1"/>
    <property type="molecule type" value="Genomic_DNA"/>
</dbReference>
<dbReference type="RefSeq" id="WP_090328805.1">
    <property type="nucleotide sequence ID" value="NZ_FNSL01000001.1"/>
</dbReference>
<feature type="transmembrane region" description="Helical" evidence="7">
    <location>
        <begin position="327"/>
        <end position="357"/>
    </location>
</feature>
<dbReference type="NCBIfam" id="TIGR00786">
    <property type="entry name" value="dctM"/>
    <property type="match status" value="1"/>
</dbReference>
<dbReference type="PIRSF" id="PIRSF006066">
    <property type="entry name" value="HI0050"/>
    <property type="match status" value="1"/>
</dbReference>
<feature type="domain" description="TRAP C4-dicarboxylate transport system permease DctM subunit" evidence="8">
    <location>
        <begin position="10"/>
        <end position="432"/>
    </location>
</feature>
<evidence type="ECO:0000256" key="5">
    <source>
        <dbReference type="ARBA" id="ARBA00022989"/>
    </source>
</evidence>
<feature type="transmembrane region" description="Helical" evidence="7">
    <location>
        <begin position="105"/>
        <end position="130"/>
    </location>
</feature>
<keyword evidence="3 7" id="KW-0997">Cell inner membrane</keyword>
<comment type="similarity">
    <text evidence="7">Belongs to the TRAP transporter large permease family.</text>
</comment>
<dbReference type="InterPro" id="IPR010656">
    <property type="entry name" value="DctM"/>
</dbReference>
<protein>
    <recommendedName>
        <fullName evidence="7">TRAP transporter large permease protein</fullName>
    </recommendedName>
</protein>
<feature type="transmembrane region" description="Helical" evidence="7">
    <location>
        <begin position="230"/>
        <end position="249"/>
    </location>
</feature>
<comment type="function">
    <text evidence="7">Part of the tripartite ATP-independent periplasmic (TRAP) transport system.</text>
</comment>
<keyword evidence="6 7" id="KW-0472">Membrane</keyword>
<evidence type="ECO:0000259" key="8">
    <source>
        <dbReference type="Pfam" id="PF06808"/>
    </source>
</evidence>
<evidence type="ECO:0000256" key="4">
    <source>
        <dbReference type="ARBA" id="ARBA00022692"/>
    </source>
</evidence>
<feature type="transmembrane region" description="Helical" evidence="7">
    <location>
        <begin position="285"/>
        <end position="307"/>
    </location>
</feature>
<evidence type="ECO:0000256" key="7">
    <source>
        <dbReference type="RuleBase" id="RU369079"/>
    </source>
</evidence>
<proteinExistence type="inferred from homology"/>
<evidence type="ECO:0000256" key="2">
    <source>
        <dbReference type="ARBA" id="ARBA00022475"/>
    </source>
</evidence>
<keyword evidence="4 7" id="KW-0812">Transmembrane</keyword>
<keyword evidence="2" id="KW-1003">Cell membrane</keyword>
<keyword evidence="7" id="KW-0813">Transport</keyword>
<comment type="subunit">
    <text evidence="7">The complex comprises the extracytoplasmic solute receptor protein and the two transmembrane proteins.</text>
</comment>
<dbReference type="GO" id="GO:0022857">
    <property type="term" value="F:transmembrane transporter activity"/>
    <property type="evidence" value="ECO:0007669"/>
    <property type="project" value="UniProtKB-UniRule"/>
</dbReference>
<feature type="transmembrane region" description="Helical" evidence="7">
    <location>
        <begin position="142"/>
        <end position="166"/>
    </location>
</feature>
<dbReference type="Proteomes" id="UP000199064">
    <property type="component" value="Unassembled WGS sequence"/>
</dbReference>
<name>A0A1H4KE06_9HYPH</name>
<evidence type="ECO:0000256" key="6">
    <source>
        <dbReference type="ARBA" id="ARBA00023136"/>
    </source>
</evidence>
<dbReference type="AlphaFoldDB" id="A0A1H4KE06"/>
<evidence type="ECO:0000313" key="10">
    <source>
        <dbReference type="Proteomes" id="UP000199064"/>
    </source>
</evidence>
<feature type="transmembrane region" description="Helical" evidence="7">
    <location>
        <begin position="255"/>
        <end position="273"/>
    </location>
</feature>
<feature type="transmembrane region" description="Helical" evidence="7">
    <location>
        <begin position="58"/>
        <end position="76"/>
    </location>
</feature>
<feature type="transmembrane region" description="Helical" evidence="7">
    <location>
        <begin position="369"/>
        <end position="395"/>
    </location>
</feature>
<feature type="transmembrane region" description="Helical" evidence="7">
    <location>
        <begin position="6"/>
        <end position="37"/>
    </location>
</feature>
<comment type="subcellular location">
    <subcellularLocation>
        <location evidence="1 7">Cell inner membrane</location>
        <topology evidence="1 7">Multi-pass membrane protein</topology>
    </subcellularLocation>
</comment>
<evidence type="ECO:0000256" key="3">
    <source>
        <dbReference type="ARBA" id="ARBA00022519"/>
    </source>
</evidence>
<keyword evidence="10" id="KW-1185">Reference proteome</keyword>
<dbReference type="PANTHER" id="PTHR33362:SF7">
    <property type="entry name" value="SLL1103 PROTEIN"/>
    <property type="match status" value="1"/>
</dbReference>
<dbReference type="GO" id="GO:0005886">
    <property type="term" value="C:plasma membrane"/>
    <property type="evidence" value="ECO:0007669"/>
    <property type="project" value="UniProtKB-SubCell"/>
</dbReference>
<dbReference type="InterPro" id="IPR004681">
    <property type="entry name" value="TRAP_DctM"/>
</dbReference>
<feature type="transmembrane region" description="Helical" evidence="7">
    <location>
        <begin position="415"/>
        <end position="436"/>
    </location>
</feature>
<gene>
    <name evidence="9" type="ORF">SAMN05216452_2179</name>
</gene>
<evidence type="ECO:0000256" key="1">
    <source>
        <dbReference type="ARBA" id="ARBA00004429"/>
    </source>
</evidence>
<evidence type="ECO:0000313" key="9">
    <source>
        <dbReference type="EMBL" id="SEB56779.1"/>
    </source>
</evidence>
<reference evidence="10" key="1">
    <citation type="submission" date="2016-10" db="EMBL/GenBank/DDBJ databases">
        <authorList>
            <person name="Varghese N."/>
            <person name="Submissions S."/>
        </authorList>
    </citation>
    <scope>NUCLEOTIDE SEQUENCE [LARGE SCALE GENOMIC DNA]</scope>
    <source>
        <strain evidence="10">ES.061</strain>
    </source>
</reference>
<organism evidence="9 10">
    <name type="scientific">Nitratireductor aquibiodomus</name>
    <dbReference type="NCBI Taxonomy" id="204799"/>
    <lineage>
        <taxon>Bacteria</taxon>
        <taxon>Pseudomonadati</taxon>
        <taxon>Pseudomonadota</taxon>
        <taxon>Alphaproteobacteria</taxon>
        <taxon>Hyphomicrobiales</taxon>
        <taxon>Phyllobacteriaceae</taxon>
        <taxon>Nitratireductor</taxon>
    </lineage>
</organism>
<dbReference type="PANTHER" id="PTHR33362">
    <property type="entry name" value="SIALIC ACID TRAP TRANSPORTER PERMEASE PROTEIN SIAT-RELATED"/>
    <property type="match status" value="1"/>
</dbReference>
<feature type="transmembrane region" description="Helical" evidence="7">
    <location>
        <begin position="178"/>
        <end position="202"/>
    </location>
</feature>